<dbReference type="GO" id="GO:0003723">
    <property type="term" value="F:RNA binding"/>
    <property type="evidence" value="ECO:0007669"/>
    <property type="project" value="UniProtKB-UniRule"/>
</dbReference>
<reference evidence="8" key="2">
    <citation type="submission" date="2011-10" db="EMBL/GenBank/DDBJ databases">
        <title>The Genome Sequence of Granulicatella elegans ATCC 700633.</title>
        <authorList>
            <consortium name="The Broad Institute Genome Sequencing Platform"/>
            <consortium name="The Broad Institute Genome Sequencing Center for Infectious Disease"/>
            <person name="Earl A."/>
            <person name="Ward D."/>
            <person name="Feldgarden M."/>
            <person name="Gevers D."/>
            <person name="Sibley C.D."/>
            <person name="Field T.R."/>
            <person name="Grinwis M."/>
            <person name="Eshaghurshan C.S."/>
            <person name="Surette M.G."/>
            <person name="Young S.K."/>
            <person name="Zeng Q."/>
            <person name="Gargeya S."/>
            <person name="Fitzgerald M."/>
            <person name="Haas B."/>
            <person name="Abouelleil A."/>
            <person name="Alvarado L."/>
            <person name="Arachchi H.M."/>
            <person name="Berlin A."/>
            <person name="Brown A."/>
            <person name="Chapman S.B."/>
            <person name="Chen Z."/>
            <person name="Dunbar C."/>
            <person name="Freedman E."/>
            <person name="Gearin G."/>
            <person name="Goldberg J."/>
            <person name="Griggs A."/>
            <person name="Gujja S."/>
            <person name="Heiman D."/>
            <person name="Howarth C."/>
            <person name="Larson L."/>
            <person name="Lui A."/>
            <person name="MacDonald P.J.P."/>
            <person name="Montmayeur A."/>
            <person name="Murphy C."/>
            <person name="Neiman D."/>
            <person name="Pearson M."/>
            <person name="Priest M."/>
            <person name="Roberts A."/>
            <person name="Saif S."/>
            <person name="Shea T."/>
            <person name="Shenoy N."/>
            <person name="Sisk P."/>
            <person name="Stolte C."/>
            <person name="Sykes S."/>
            <person name="Wortman J."/>
            <person name="Nusbaum C."/>
            <person name="Birren B."/>
        </authorList>
    </citation>
    <scope>NUCLEOTIDE SEQUENCE [LARGE SCALE GENOMIC DNA]</scope>
    <source>
        <strain evidence="8">ATCC 700633</strain>
    </source>
</reference>
<keyword evidence="5 6" id="KW-0804">Transcription</keyword>
<evidence type="ECO:0000256" key="3">
    <source>
        <dbReference type="ARBA" id="ARBA00022884"/>
    </source>
</evidence>
<dbReference type="eggNOG" id="COG0781">
    <property type="taxonomic scope" value="Bacteria"/>
</dbReference>
<dbReference type="Gene3D" id="1.10.940.10">
    <property type="entry name" value="NusB-like"/>
    <property type="match status" value="1"/>
</dbReference>
<dbReference type="EMBL" id="ACRF02000014">
    <property type="protein sequence ID" value="EEW93390.1"/>
    <property type="molecule type" value="Genomic_DNA"/>
</dbReference>
<evidence type="ECO:0000313" key="8">
    <source>
        <dbReference type="EMBL" id="EEW93390.1"/>
    </source>
</evidence>
<comment type="function">
    <text evidence="6">Involved in transcription antitermination. Required for transcription of ribosomal RNA (rRNA) genes. Binds specifically to the boxA antiterminator sequence of the ribosomal RNA (rrn) operons.</text>
</comment>
<comment type="caution">
    <text evidence="8">The sequence shown here is derived from an EMBL/GenBank/DDBJ whole genome shotgun (WGS) entry which is preliminary data.</text>
</comment>
<keyword evidence="3 6" id="KW-0694">RNA-binding</keyword>
<evidence type="ECO:0000259" key="7">
    <source>
        <dbReference type="Pfam" id="PF01029"/>
    </source>
</evidence>
<dbReference type="Proteomes" id="UP000002939">
    <property type="component" value="Unassembled WGS sequence"/>
</dbReference>
<dbReference type="InterPro" id="IPR011605">
    <property type="entry name" value="NusB_fam"/>
</dbReference>
<evidence type="ECO:0000256" key="5">
    <source>
        <dbReference type="ARBA" id="ARBA00023163"/>
    </source>
</evidence>
<keyword evidence="2 6" id="KW-0889">Transcription antitermination</keyword>
<dbReference type="PANTHER" id="PTHR11078">
    <property type="entry name" value="N UTILIZATION SUBSTANCE PROTEIN B-RELATED"/>
    <property type="match status" value="1"/>
</dbReference>
<comment type="similarity">
    <text evidence="1 6">Belongs to the NusB family.</text>
</comment>
<dbReference type="PANTHER" id="PTHR11078:SF3">
    <property type="entry name" value="ANTITERMINATION NUSB DOMAIN-CONTAINING PROTEIN"/>
    <property type="match status" value="1"/>
</dbReference>
<dbReference type="SUPFAM" id="SSF48013">
    <property type="entry name" value="NusB-like"/>
    <property type="match status" value="1"/>
</dbReference>
<dbReference type="STRING" id="626369.HMPREF0446_00272"/>
<dbReference type="InterPro" id="IPR035926">
    <property type="entry name" value="NusB-like_sf"/>
</dbReference>
<dbReference type="NCBIfam" id="TIGR01951">
    <property type="entry name" value="nusB"/>
    <property type="match status" value="1"/>
</dbReference>
<evidence type="ECO:0000256" key="4">
    <source>
        <dbReference type="ARBA" id="ARBA00023015"/>
    </source>
</evidence>
<reference evidence="8" key="1">
    <citation type="submission" date="2009-09" db="EMBL/GenBank/DDBJ databases">
        <authorList>
            <consortium name="The Broad Institute Genome Sequencing Platform"/>
            <person name="Ward D."/>
            <person name="Feldgarden M."/>
            <person name="Earl A."/>
            <person name="Young S.K."/>
            <person name="Zeng Q."/>
            <person name="Koehrsen M."/>
            <person name="Alvarado L."/>
            <person name="Berlin A."/>
            <person name="Bochicchio J."/>
            <person name="Borenstein D."/>
            <person name="Chapman S.B."/>
            <person name="Chen Z."/>
            <person name="Engels R."/>
            <person name="Freedman E."/>
            <person name="Gellesch M."/>
            <person name="Goldberg J."/>
            <person name="Griggs A."/>
            <person name="Gujja S."/>
            <person name="Heilman E."/>
            <person name="Heiman D."/>
            <person name="Hepburn T."/>
            <person name="Howarth C."/>
            <person name="Jen D."/>
            <person name="Larson L."/>
            <person name="Lewis B."/>
            <person name="Mehta T."/>
            <person name="Park D."/>
            <person name="Pearson M."/>
            <person name="Roberts A."/>
            <person name="Saif S."/>
            <person name="Shea T."/>
            <person name="Shenoy N."/>
            <person name="Sisk P."/>
            <person name="Stolte C."/>
            <person name="Sykes S."/>
            <person name="Thomson T."/>
            <person name="Walk T."/>
            <person name="White J."/>
            <person name="Yandava C."/>
            <person name="Sibley C.D."/>
            <person name="Field T.R."/>
            <person name="Grinwis M."/>
            <person name="Eshaghurshan C.S."/>
            <person name="Surette M.G."/>
            <person name="Haas B."/>
            <person name="Nusbaum C."/>
            <person name="Birren B."/>
        </authorList>
    </citation>
    <scope>NUCLEOTIDE SEQUENCE [LARGE SCALE GENOMIC DNA]</scope>
    <source>
        <strain evidence="8">ATCC 700633</strain>
    </source>
</reference>
<sequence length="154" mass="17664">MSRNPLKRRALRIIAIQALYQMDICKDLSEFDAVRLALDVLHDEQSFDEEVYSNEALLDEFPEIHYSLDLIQGVQNQLEEIDALISSHLKGWELNRIVRLDLMIMRVAVCEMRSPELEVPQTVALNEAIEIAKLYSDEKSAKFINGVLSNFVEG</sequence>
<organism evidence="8 9">
    <name type="scientific">Granulicatella elegans ATCC 700633</name>
    <dbReference type="NCBI Taxonomy" id="626369"/>
    <lineage>
        <taxon>Bacteria</taxon>
        <taxon>Bacillati</taxon>
        <taxon>Bacillota</taxon>
        <taxon>Bacilli</taxon>
        <taxon>Lactobacillales</taxon>
        <taxon>Carnobacteriaceae</taxon>
        <taxon>Granulicatella</taxon>
    </lineage>
</organism>
<gene>
    <name evidence="6" type="primary">nusB</name>
    <name evidence="8" type="ORF">HMPREF0446_00272</name>
</gene>
<evidence type="ECO:0000256" key="2">
    <source>
        <dbReference type="ARBA" id="ARBA00022814"/>
    </source>
</evidence>
<dbReference type="GO" id="GO:0031564">
    <property type="term" value="P:transcription antitermination"/>
    <property type="evidence" value="ECO:0007669"/>
    <property type="project" value="UniProtKB-KW"/>
</dbReference>
<dbReference type="GO" id="GO:0005829">
    <property type="term" value="C:cytosol"/>
    <property type="evidence" value="ECO:0007669"/>
    <property type="project" value="TreeGrafter"/>
</dbReference>
<evidence type="ECO:0000256" key="6">
    <source>
        <dbReference type="HAMAP-Rule" id="MF_00073"/>
    </source>
</evidence>
<proteinExistence type="inferred from homology"/>
<dbReference type="HOGENOM" id="CLU_087843_3_2_9"/>
<dbReference type="AlphaFoldDB" id="D0BJY7"/>
<dbReference type="RefSeq" id="WP_006702546.1">
    <property type="nucleotide sequence ID" value="NZ_KI391971.1"/>
</dbReference>
<accession>D0BJY7</accession>
<dbReference type="GO" id="GO:0006353">
    <property type="term" value="P:DNA-templated transcription termination"/>
    <property type="evidence" value="ECO:0007669"/>
    <property type="project" value="UniProtKB-UniRule"/>
</dbReference>
<dbReference type="HAMAP" id="MF_00073">
    <property type="entry name" value="NusB"/>
    <property type="match status" value="1"/>
</dbReference>
<keyword evidence="4 6" id="KW-0805">Transcription regulation</keyword>
<protein>
    <recommendedName>
        <fullName evidence="6">Transcription antitermination protein NusB</fullName>
    </recommendedName>
    <alternativeName>
        <fullName evidence="6">Antitermination factor NusB</fullName>
    </alternativeName>
</protein>
<name>D0BJY7_9LACT</name>
<keyword evidence="9" id="KW-1185">Reference proteome</keyword>
<feature type="domain" description="NusB/RsmB/TIM44" evidence="7">
    <location>
        <begin position="11"/>
        <end position="152"/>
    </location>
</feature>
<evidence type="ECO:0000313" key="9">
    <source>
        <dbReference type="Proteomes" id="UP000002939"/>
    </source>
</evidence>
<evidence type="ECO:0000256" key="1">
    <source>
        <dbReference type="ARBA" id="ARBA00005952"/>
    </source>
</evidence>
<dbReference type="Pfam" id="PF01029">
    <property type="entry name" value="NusB"/>
    <property type="match status" value="1"/>
</dbReference>
<dbReference type="OrthoDB" id="9811381at2"/>
<dbReference type="InterPro" id="IPR006027">
    <property type="entry name" value="NusB_RsmB_TIM44"/>
</dbReference>